<dbReference type="KEGG" id="pbas:SMSP2_00281"/>
<dbReference type="PIRSF" id="PIRSF003109">
    <property type="entry name" value="McrC"/>
    <property type="match status" value="1"/>
</dbReference>
<dbReference type="Pfam" id="PF10117">
    <property type="entry name" value="McrBC"/>
    <property type="match status" value="1"/>
</dbReference>
<dbReference type="Proteomes" id="UP000188181">
    <property type="component" value="Chromosome"/>
</dbReference>
<evidence type="ECO:0000313" key="1">
    <source>
        <dbReference type="EMBL" id="AQQ69947.1"/>
    </source>
</evidence>
<gene>
    <name evidence="1" type="ORF">SMSP2_00281</name>
</gene>
<dbReference type="OrthoDB" id="9786961at2"/>
<dbReference type="AlphaFoldDB" id="A0A1Q2MCE3"/>
<sequence>MAGHNDLTKIPVLNLYYLLSYAWDKLEEAQQTDVSQSDHQDSLSLFARILCSGTERLLKRGLDRGYTEHKELVNRIRGSVDFAASISRTFMKMPRLVCDFDEFERDILHNRILKTTIRNLLFCEGLDRAYHNELRLLHGRLSGITEIALTKRSFSMVKLNRNNWYYDFLMKVCELIFECLTPSENAGRYKYQDFVRNHSKMAQLFEAFVLNFYKKEQNTYSVKGETIEWDITENARPESLAVLPRMNTDISLESDKHKIIIDTKFYHDTLSQNYGKELAKSSNLYQIFAYLMNDTHPNNEGILLYPETSAAADYSWCIKGRRISVRTINLNRPWPVIHEDLLGIIGLA</sequence>
<dbReference type="EMBL" id="CP019646">
    <property type="protein sequence ID" value="AQQ69947.1"/>
    <property type="molecule type" value="Genomic_DNA"/>
</dbReference>
<name>A0A1Q2MCE3_9BACT</name>
<dbReference type="PANTHER" id="PTHR38733:SF1">
    <property type="entry name" value="TYPE IV METHYL-DIRECTED RESTRICTION ENZYME ECOKMCRBC"/>
    <property type="match status" value="1"/>
</dbReference>
<dbReference type="RefSeq" id="WP_146682247.1">
    <property type="nucleotide sequence ID" value="NZ_CP019646.1"/>
</dbReference>
<accession>A0A1Q2MCE3</accession>
<keyword evidence="2" id="KW-1185">Reference proteome</keyword>
<dbReference type="NCBIfam" id="NF007277">
    <property type="entry name" value="PRK09736.1"/>
    <property type="match status" value="1"/>
</dbReference>
<dbReference type="InterPro" id="IPR019292">
    <property type="entry name" value="McrC"/>
</dbReference>
<dbReference type="GO" id="GO:0009307">
    <property type="term" value="P:DNA restriction-modification system"/>
    <property type="evidence" value="ECO:0007669"/>
    <property type="project" value="InterPro"/>
</dbReference>
<proteinExistence type="predicted"/>
<protein>
    <submittedName>
        <fullName evidence="1">5-methylcytosine-specific restriction enzyme subunit McrC</fullName>
    </submittedName>
</protein>
<dbReference type="STRING" id="1851148.SMSP2_00281"/>
<reference evidence="2" key="1">
    <citation type="submission" date="2017-02" db="EMBL/GenBank/DDBJ databases">
        <title>Comparative genomics and description of representatives of a novel lineage of planctomycetes thriving in anoxic sediments.</title>
        <authorList>
            <person name="Spring S."/>
            <person name="Bunk B."/>
            <person name="Sproer C."/>
        </authorList>
    </citation>
    <scope>NUCLEOTIDE SEQUENCE [LARGE SCALE GENOMIC DNA]</scope>
    <source>
        <strain evidence="2">SM-Chi-D1</strain>
    </source>
</reference>
<dbReference type="PANTHER" id="PTHR38733">
    <property type="entry name" value="PROTEIN MCRC"/>
    <property type="match status" value="1"/>
</dbReference>
<evidence type="ECO:0000313" key="2">
    <source>
        <dbReference type="Proteomes" id="UP000188181"/>
    </source>
</evidence>
<organism evidence="1 2">
    <name type="scientific">Limihaloglobus sulfuriphilus</name>
    <dbReference type="NCBI Taxonomy" id="1851148"/>
    <lineage>
        <taxon>Bacteria</taxon>
        <taxon>Pseudomonadati</taxon>
        <taxon>Planctomycetota</taxon>
        <taxon>Phycisphaerae</taxon>
        <taxon>Sedimentisphaerales</taxon>
        <taxon>Sedimentisphaeraceae</taxon>
        <taxon>Limihaloglobus</taxon>
    </lineage>
</organism>
<dbReference type="InterPro" id="IPR014407">
    <property type="entry name" value="McrC_bac"/>
</dbReference>
<dbReference type="REBASE" id="185715">
    <property type="entry name" value="PbaD1McrBCP"/>
</dbReference>